<dbReference type="Pfam" id="PF08327">
    <property type="entry name" value="AHSA1"/>
    <property type="match status" value="1"/>
</dbReference>
<reference evidence="3 4" key="1">
    <citation type="submission" date="2019-07" db="EMBL/GenBank/DDBJ databases">
        <title>Genomic Encyclopedia of Type Strains, Phase III (KMG-III): the genomes of soil and plant-associated and newly described type strains.</title>
        <authorList>
            <person name="Whitman W."/>
        </authorList>
    </citation>
    <scope>NUCLEOTIDE SEQUENCE [LARGE SCALE GENOMIC DNA]</scope>
    <source>
        <strain evidence="3 4">BL24</strain>
    </source>
</reference>
<dbReference type="RefSeq" id="WP_148927231.1">
    <property type="nucleotide sequence ID" value="NZ_VNHS01000001.1"/>
</dbReference>
<dbReference type="InterPro" id="IPR013538">
    <property type="entry name" value="ASHA1/2-like_C"/>
</dbReference>
<comment type="similarity">
    <text evidence="1">Belongs to the AHA1 family.</text>
</comment>
<organism evidence="3 4">
    <name type="scientific">Paenibacillus methanolicus</name>
    <dbReference type="NCBI Taxonomy" id="582686"/>
    <lineage>
        <taxon>Bacteria</taxon>
        <taxon>Bacillati</taxon>
        <taxon>Bacillota</taxon>
        <taxon>Bacilli</taxon>
        <taxon>Bacillales</taxon>
        <taxon>Paenibacillaceae</taxon>
        <taxon>Paenibacillus</taxon>
    </lineage>
</organism>
<dbReference type="InterPro" id="IPR023393">
    <property type="entry name" value="START-like_dom_sf"/>
</dbReference>
<evidence type="ECO:0000313" key="3">
    <source>
        <dbReference type="EMBL" id="TYP79129.1"/>
    </source>
</evidence>
<comment type="caution">
    <text evidence="3">The sequence shown here is derived from an EMBL/GenBank/DDBJ whole genome shotgun (WGS) entry which is preliminary data.</text>
</comment>
<protein>
    <submittedName>
        <fullName evidence="3">Uncharacterized protein YndB with AHSA1/START domain</fullName>
    </submittedName>
</protein>
<dbReference type="AlphaFoldDB" id="A0A5S5CH62"/>
<dbReference type="Gene3D" id="3.30.530.20">
    <property type="match status" value="1"/>
</dbReference>
<dbReference type="OrthoDB" id="384974at2"/>
<keyword evidence="4" id="KW-1185">Reference proteome</keyword>
<name>A0A5S5CH62_9BACL</name>
<dbReference type="SUPFAM" id="SSF55961">
    <property type="entry name" value="Bet v1-like"/>
    <property type="match status" value="1"/>
</dbReference>
<gene>
    <name evidence="3" type="ORF">BCM02_101245</name>
</gene>
<evidence type="ECO:0000256" key="1">
    <source>
        <dbReference type="ARBA" id="ARBA00006817"/>
    </source>
</evidence>
<accession>A0A5S5CH62</accession>
<dbReference type="CDD" id="cd08897">
    <property type="entry name" value="SRPBCC_CalC_Aha1-like_4"/>
    <property type="match status" value="1"/>
</dbReference>
<feature type="domain" description="Activator of Hsp90 ATPase homologue 1/2-like C-terminal" evidence="2">
    <location>
        <begin position="18"/>
        <end position="139"/>
    </location>
</feature>
<sequence length="144" mass="16105">MGTSNPVTLTVEAIVNKPVEHVWKVWTEPAHIKQWNNASEDWHTPHAENDLRVGGAFSSRMEAKDGSFGFDFGGTYDQVDLHETIAYSLGDGRKVKISFVPEGETTKIVESFEAEETNAVEMQQAGWQAILDNFKKYAESLEEA</sequence>
<proteinExistence type="inferred from homology"/>
<evidence type="ECO:0000259" key="2">
    <source>
        <dbReference type="Pfam" id="PF08327"/>
    </source>
</evidence>
<evidence type="ECO:0000313" key="4">
    <source>
        <dbReference type="Proteomes" id="UP000323257"/>
    </source>
</evidence>
<dbReference type="Proteomes" id="UP000323257">
    <property type="component" value="Unassembled WGS sequence"/>
</dbReference>
<dbReference type="EMBL" id="VNHS01000001">
    <property type="protein sequence ID" value="TYP79129.1"/>
    <property type="molecule type" value="Genomic_DNA"/>
</dbReference>